<reference evidence="1 2" key="1">
    <citation type="submission" date="2018-11" db="EMBL/GenBank/DDBJ databases">
        <title>Genomic Encyclopedia of Type Strains, Phase IV (KMG-IV): sequencing the most valuable type-strain genomes for metagenomic binning, comparative biology and taxonomic classification.</title>
        <authorList>
            <person name="Goeker M."/>
        </authorList>
    </citation>
    <scope>NUCLEOTIDE SEQUENCE [LARGE SCALE GENOMIC DNA]</scope>
    <source>
        <strain evidence="1 2">DSM 100275</strain>
    </source>
</reference>
<comment type="caution">
    <text evidence="1">The sequence shown here is derived from an EMBL/GenBank/DDBJ whole genome shotgun (WGS) entry which is preliminary data.</text>
</comment>
<sequence length="499" mass="56358">MCAANRQTVDLSKYARNILADEDRPLFDEAVKAGKAGALRAAYVMIWLACAESLKRRFREAQKRDSAAGRIVSDIEKKEREHKSVDKFVLDKAHEYGFLSDSGHTILNHVYEMRCLYGHPYEEAPSQEQVSHAAAVVVEHVLSKAVKLRHGFGKQLLKSLLENRSYLDDQQTAVTAFTKDIIPRLDESIHGWLLDNYWEELEKLADDSSMAIFFRRGIWFCRAMLMEVGVGVFSHDEWHDKVNRFPKTLMRVCSIADLFREIGKRAQDSLVGSILAESGTRSSVLTYLERLDNDGALSKRQKQRFTERVSRLSSSELRSASLSTKTCFQNLINALQSYTWPKQNPAIELIVSNGPGQAAALNEEQQVELGRNILQAADGRAFSACAFLEKLSQDGASWPLDVVRGIALETFTNEKNEIRFKDRHLNRVLSALAHLNKKQREQIVAEIVASVDVGSPKSWVGRKDFDSVIESLRAYKWTAPLISRLEAKAASLPGEDEEW</sequence>
<gene>
    <name evidence="1" type="ORF">EDC57_1785</name>
</gene>
<protein>
    <submittedName>
        <fullName evidence="1">Uncharacterized protein</fullName>
    </submittedName>
</protein>
<name>A0A3N1Y166_9GAMM</name>
<dbReference type="OrthoDB" id="9768004at2"/>
<organism evidence="1 2">
    <name type="scientific">Inmirania thermothiophila</name>
    <dbReference type="NCBI Taxonomy" id="1750597"/>
    <lineage>
        <taxon>Bacteria</taxon>
        <taxon>Pseudomonadati</taxon>
        <taxon>Pseudomonadota</taxon>
        <taxon>Gammaproteobacteria</taxon>
        <taxon>Chromatiales</taxon>
        <taxon>Ectothiorhodospiraceae</taxon>
        <taxon>Inmirania</taxon>
    </lineage>
</organism>
<dbReference type="EMBL" id="RJVI01000002">
    <property type="protein sequence ID" value="ROR32579.1"/>
    <property type="molecule type" value="Genomic_DNA"/>
</dbReference>
<evidence type="ECO:0000313" key="2">
    <source>
        <dbReference type="Proteomes" id="UP000276634"/>
    </source>
</evidence>
<evidence type="ECO:0000313" key="1">
    <source>
        <dbReference type="EMBL" id="ROR32579.1"/>
    </source>
</evidence>
<accession>A0A3N1Y166</accession>
<dbReference type="AlphaFoldDB" id="A0A3N1Y166"/>
<dbReference type="RefSeq" id="WP_148051446.1">
    <property type="nucleotide sequence ID" value="NZ_RJVI01000002.1"/>
</dbReference>
<dbReference type="Proteomes" id="UP000276634">
    <property type="component" value="Unassembled WGS sequence"/>
</dbReference>
<keyword evidence="2" id="KW-1185">Reference proteome</keyword>
<proteinExistence type="predicted"/>